<dbReference type="Pfam" id="PF04883">
    <property type="entry name" value="HK97-gp10_like"/>
    <property type="match status" value="1"/>
</dbReference>
<dbReference type="EMBL" id="FNNI01000001">
    <property type="protein sequence ID" value="SDW17088.1"/>
    <property type="molecule type" value="Genomic_DNA"/>
</dbReference>
<keyword evidence="2" id="KW-1185">Reference proteome</keyword>
<dbReference type="Proteomes" id="UP000198500">
    <property type="component" value="Unassembled WGS sequence"/>
</dbReference>
<dbReference type="AlphaFoldDB" id="A0A1H2RD01"/>
<reference evidence="1 2" key="1">
    <citation type="submission" date="2016-10" db="EMBL/GenBank/DDBJ databases">
        <authorList>
            <person name="de Groot N.N."/>
        </authorList>
    </citation>
    <scope>NUCLEOTIDE SEQUENCE [LARGE SCALE GENOMIC DNA]</scope>
    <source>
        <strain evidence="1 2">DSM 19219</strain>
    </source>
</reference>
<dbReference type="STRING" id="574349.SAMN05443545_101284"/>
<sequence>MVMQTNFELRGLDPALARMKQVEELPRKKANRFALRKAANIVRGEARSGAERIDDPATPERIADNIVVRYDGKHFRQTGDMKMSVGVLGGSTSKARNSRHPGGDTYYWRFKEFGTEKMPADPFMRTAMEESIEPATGEYISQFEKALVRAIRRANRGR</sequence>
<dbReference type="NCBIfam" id="TIGR01725">
    <property type="entry name" value="phge_HK97_gp10"/>
    <property type="match status" value="1"/>
</dbReference>
<gene>
    <name evidence="1" type="ORF">SAMN05443545_101284</name>
</gene>
<accession>A0A1H2RD01</accession>
<dbReference type="OrthoDB" id="5736381at2"/>
<evidence type="ECO:0000313" key="2">
    <source>
        <dbReference type="Proteomes" id="UP000198500"/>
    </source>
</evidence>
<dbReference type="InterPro" id="IPR010064">
    <property type="entry name" value="HK97-gp10_tail"/>
</dbReference>
<name>A0A1H2RD01_9GAMM</name>
<evidence type="ECO:0000313" key="1">
    <source>
        <dbReference type="EMBL" id="SDW17088.1"/>
    </source>
</evidence>
<organism evidence="1 2">
    <name type="scientific">Aidingimonas halophila</name>
    <dbReference type="NCBI Taxonomy" id="574349"/>
    <lineage>
        <taxon>Bacteria</taxon>
        <taxon>Pseudomonadati</taxon>
        <taxon>Pseudomonadota</taxon>
        <taxon>Gammaproteobacteria</taxon>
        <taxon>Oceanospirillales</taxon>
        <taxon>Halomonadaceae</taxon>
        <taxon>Aidingimonas</taxon>
    </lineage>
</organism>
<protein>
    <submittedName>
        <fullName evidence="1">Phage protein, HK97 gp10 family</fullName>
    </submittedName>
</protein>
<proteinExistence type="predicted"/>